<gene>
    <name evidence="10" type="ORF">MEDL_490</name>
</gene>
<proteinExistence type="inferred from homology"/>
<feature type="signal peptide" evidence="7">
    <location>
        <begin position="1"/>
        <end position="33"/>
    </location>
</feature>
<dbReference type="PROSITE" id="PS50089">
    <property type="entry name" value="ZF_RING_2"/>
    <property type="match status" value="1"/>
</dbReference>
<dbReference type="Pfam" id="PF04199">
    <property type="entry name" value="Cyclase"/>
    <property type="match status" value="1"/>
</dbReference>
<evidence type="ECO:0000256" key="7">
    <source>
        <dbReference type="SAM" id="SignalP"/>
    </source>
</evidence>
<dbReference type="GO" id="GO:0008270">
    <property type="term" value="F:zinc ion binding"/>
    <property type="evidence" value="ECO:0007669"/>
    <property type="project" value="UniProtKB-KW"/>
</dbReference>
<evidence type="ECO:0000313" key="11">
    <source>
        <dbReference type="Proteomes" id="UP000683360"/>
    </source>
</evidence>
<keyword evidence="7" id="KW-0732">Signal</keyword>
<dbReference type="InterPro" id="IPR003508">
    <property type="entry name" value="CIDE-N_dom"/>
</dbReference>
<evidence type="ECO:0000256" key="3">
    <source>
        <dbReference type="ARBA" id="ARBA00022771"/>
    </source>
</evidence>
<comment type="caution">
    <text evidence="10">The sequence shown here is derived from an EMBL/GenBank/DDBJ whole genome shotgun (WGS) entry which is preliminary data.</text>
</comment>
<sequence>MPRLPVSPGCLLSLQVATVLFTVVNQTFLVVTGFPEVDYLVNIKGMLIQFHHQVESSFLGCFGAIPQQPPEVRRLRLEMNYVGTAEHAGIHLDSPSHFYKDRHRTHNIPIENLIGPGVIINDTEKTKIPLKIFTHDRRIRKGVFASSFADMVNKCKEKFTIAEGNHITFVLNEDGVEIDDEFFSTLTPNTILMILNEGETWNKQFESSGREQDTSAPGMEVSTSKIMGFIEQARASKRKCTNLPGTSAQKLPKPDIVKLGIGWQHYSYNTSSYHQAQHITSLDFSITSDSEESLPDLGSQFTENLLSSTLPTVTCSTPSNSAPQFTAHVTSPATSTPISQTSSNILVHAGTPTVTMQLPNTARKCIICADREIDAVIQPCFHSLCLVCGLQIQEHGRKCPICRGNIENVRSIFYC</sequence>
<dbReference type="InterPro" id="IPR037175">
    <property type="entry name" value="KFase_sf"/>
</dbReference>
<feature type="domain" description="CIDE-N" evidence="9">
    <location>
        <begin position="126"/>
        <end position="203"/>
    </location>
</feature>
<keyword evidence="11" id="KW-1185">Reference proteome</keyword>
<dbReference type="AlphaFoldDB" id="A0A8S3PPU9"/>
<dbReference type="SUPFAM" id="SSF102198">
    <property type="entry name" value="Putative cyclase"/>
    <property type="match status" value="1"/>
</dbReference>
<dbReference type="Gene3D" id="3.30.40.10">
    <property type="entry name" value="Zinc/RING finger domain, C3HC4 (zinc finger)"/>
    <property type="match status" value="1"/>
</dbReference>
<dbReference type="GO" id="GO:0042981">
    <property type="term" value="P:regulation of apoptotic process"/>
    <property type="evidence" value="ECO:0007669"/>
    <property type="project" value="TreeGrafter"/>
</dbReference>
<evidence type="ECO:0000259" key="8">
    <source>
        <dbReference type="PROSITE" id="PS50089"/>
    </source>
</evidence>
<dbReference type="OrthoDB" id="9387550at2759"/>
<dbReference type="GO" id="GO:0004061">
    <property type="term" value="F:arylformamidase activity"/>
    <property type="evidence" value="ECO:0007669"/>
    <property type="project" value="InterPro"/>
</dbReference>
<evidence type="ECO:0000256" key="4">
    <source>
        <dbReference type="ARBA" id="ARBA00022833"/>
    </source>
</evidence>
<evidence type="ECO:0000313" key="10">
    <source>
        <dbReference type="EMBL" id="CAG2184822.1"/>
    </source>
</evidence>
<dbReference type="InterPro" id="IPR007325">
    <property type="entry name" value="KFase/CYL"/>
</dbReference>
<comment type="similarity">
    <text evidence="1">Belongs to the Cyclase 1 superfamily.</text>
</comment>
<dbReference type="PANTHER" id="PTHR12306">
    <property type="entry name" value="CELL DEATH ACTIVATOR CIDE"/>
    <property type="match status" value="1"/>
</dbReference>
<protein>
    <submittedName>
        <fullName evidence="10">Uncharacterized protein</fullName>
    </submittedName>
</protein>
<dbReference type="Pfam" id="PF02017">
    <property type="entry name" value="CIDE-N"/>
    <property type="match status" value="1"/>
</dbReference>
<accession>A0A8S3PPU9</accession>
<dbReference type="SUPFAM" id="SSF57850">
    <property type="entry name" value="RING/U-box"/>
    <property type="match status" value="1"/>
</dbReference>
<evidence type="ECO:0000256" key="1">
    <source>
        <dbReference type="ARBA" id="ARBA00007865"/>
    </source>
</evidence>
<dbReference type="GO" id="GO:0019441">
    <property type="term" value="P:L-tryptophan catabolic process to kynurenine"/>
    <property type="evidence" value="ECO:0007669"/>
    <property type="project" value="InterPro"/>
</dbReference>
<keyword evidence="3 5" id="KW-0863">Zinc-finger</keyword>
<dbReference type="Pfam" id="PF13920">
    <property type="entry name" value="zf-C3HC4_3"/>
    <property type="match status" value="1"/>
</dbReference>
<reference evidence="10" key="1">
    <citation type="submission" date="2021-03" db="EMBL/GenBank/DDBJ databases">
        <authorList>
            <person name="Bekaert M."/>
        </authorList>
    </citation>
    <scope>NUCLEOTIDE SEQUENCE</scope>
</reference>
<feature type="chain" id="PRO_5035840745" evidence="7">
    <location>
        <begin position="34"/>
        <end position="415"/>
    </location>
</feature>
<dbReference type="SMART" id="SM00266">
    <property type="entry name" value="CAD"/>
    <property type="match status" value="1"/>
</dbReference>
<dbReference type="PROSITE" id="PS51135">
    <property type="entry name" value="CIDE_N"/>
    <property type="match status" value="1"/>
</dbReference>
<evidence type="ECO:0000259" key="9">
    <source>
        <dbReference type="PROSITE" id="PS51135"/>
    </source>
</evidence>
<dbReference type="PANTHER" id="PTHR12306:SF15">
    <property type="entry name" value="DNAATION FACTOR-RELATED PROTEIN 1, ISOFORM B-RELATED"/>
    <property type="match status" value="1"/>
</dbReference>
<evidence type="ECO:0000256" key="6">
    <source>
        <dbReference type="PROSITE-ProRule" id="PRU00447"/>
    </source>
</evidence>
<dbReference type="GO" id="GO:0006915">
    <property type="term" value="P:apoptotic process"/>
    <property type="evidence" value="ECO:0007669"/>
    <property type="project" value="UniProtKB-UniRule"/>
</dbReference>
<dbReference type="EMBL" id="CAJPWZ010000041">
    <property type="protein sequence ID" value="CAG2184822.1"/>
    <property type="molecule type" value="Genomic_DNA"/>
</dbReference>
<dbReference type="SUPFAM" id="SSF54277">
    <property type="entry name" value="CAD &amp; PB1 domains"/>
    <property type="match status" value="1"/>
</dbReference>
<dbReference type="SMART" id="SM00184">
    <property type="entry name" value="RING"/>
    <property type="match status" value="1"/>
</dbReference>
<dbReference type="InterPro" id="IPR013083">
    <property type="entry name" value="Znf_RING/FYVE/PHD"/>
</dbReference>
<name>A0A8S3PPU9_MYTED</name>
<keyword evidence="2 6" id="KW-0053">Apoptosis</keyword>
<evidence type="ECO:0000256" key="2">
    <source>
        <dbReference type="ARBA" id="ARBA00022703"/>
    </source>
</evidence>
<dbReference type="Gene3D" id="3.10.20.10">
    <property type="match status" value="1"/>
</dbReference>
<keyword evidence="3 5" id="KW-0479">Metal-binding</keyword>
<organism evidence="10 11">
    <name type="scientific">Mytilus edulis</name>
    <name type="common">Blue mussel</name>
    <dbReference type="NCBI Taxonomy" id="6550"/>
    <lineage>
        <taxon>Eukaryota</taxon>
        <taxon>Metazoa</taxon>
        <taxon>Spiralia</taxon>
        <taxon>Lophotrochozoa</taxon>
        <taxon>Mollusca</taxon>
        <taxon>Bivalvia</taxon>
        <taxon>Autobranchia</taxon>
        <taxon>Pteriomorphia</taxon>
        <taxon>Mytilida</taxon>
        <taxon>Mytiloidea</taxon>
        <taxon>Mytilidae</taxon>
        <taxon>Mytilinae</taxon>
        <taxon>Mytilus</taxon>
    </lineage>
</organism>
<feature type="domain" description="RING-type" evidence="8">
    <location>
        <begin position="365"/>
        <end position="403"/>
    </location>
</feature>
<keyword evidence="4" id="KW-0862">Zinc</keyword>
<dbReference type="Proteomes" id="UP000683360">
    <property type="component" value="Unassembled WGS sequence"/>
</dbReference>
<dbReference type="InterPro" id="IPR001841">
    <property type="entry name" value="Znf_RING"/>
</dbReference>
<evidence type="ECO:0000256" key="5">
    <source>
        <dbReference type="PROSITE-ProRule" id="PRU00175"/>
    </source>
</evidence>